<evidence type="ECO:0000313" key="3">
    <source>
        <dbReference type="Proteomes" id="UP000192578"/>
    </source>
</evidence>
<dbReference type="OrthoDB" id="10584509at2759"/>
<evidence type="ECO:0000313" key="2">
    <source>
        <dbReference type="EMBL" id="OQV14337.1"/>
    </source>
</evidence>
<dbReference type="EMBL" id="MTYJ01000106">
    <property type="protein sequence ID" value="OQV14337.1"/>
    <property type="molecule type" value="Genomic_DNA"/>
</dbReference>
<gene>
    <name evidence="2" type="ORF">BV898_11455</name>
</gene>
<sequence>MGACSGDKPSLFSFLGVAHMVCGFLAVALQSAALIISEDPYMYETVLRYHHVFRSAPGIWAGAASFATGILAMIAAGRLRQSFRYPYTLEQFLSVAEGLGALSIVSALFNAAMVIIHGYIMVLLHRVLLGRYGYYEHTSKIHVIILFVLSGLMVVAGLLEMASQVIGAVAACRALEAGRKELSYEEVPIRERD</sequence>
<keyword evidence="3" id="KW-1185">Reference proteome</keyword>
<feature type="transmembrane region" description="Helical" evidence="1">
    <location>
        <begin position="141"/>
        <end position="159"/>
    </location>
</feature>
<organism evidence="2 3">
    <name type="scientific">Hypsibius exemplaris</name>
    <name type="common">Freshwater tardigrade</name>
    <dbReference type="NCBI Taxonomy" id="2072580"/>
    <lineage>
        <taxon>Eukaryota</taxon>
        <taxon>Metazoa</taxon>
        <taxon>Ecdysozoa</taxon>
        <taxon>Tardigrada</taxon>
        <taxon>Eutardigrada</taxon>
        <taxon>Parachela</taxon>
        <taxon>Hypsibioidea</taxon>
        <taxon>Hypsibiidae</taxon>
        <taxon>Hypsibius</taxon>
    </lineage>
</organism>
<keyword evidence="1" id="KW-0812">Transmembrane</keyword>
<evidence type="ECO:0000256" key="1">
    <source>
        <dbReference type="SAM" id="Phobius"/>
    </source>
</evidence>
<keyword evidence="1" id="KW-1133">Transmembrane helix</keyword>
<proteinExistence type="predicted"/>
<reference evidence="3" key="1">
    <citation type="submission" date="2017-01" db="EMBL/GenBank/DDBJ databases">
        <title>Comparative genomics of anhydrobiosis in the tardigrade Hypsibius dujardini.</title>
        <authorList>
            <person name="Yoshida Y."/>
            <person name="Koutsovoulos G."/>
            <person name="Laetsch D."/>
            <person name="Stevens L."/>
            <person name="Kumar S."/>
            <person name="Horikawa D."/>
            <person name="Ishino K."/>
            <person name="Komine S."/>
            <person name="Tomita M."/>
            <person name="Blaxter M."/>
            <person name="Arakawa K."/>
        </authorList>
    </citation>
    <scope>NUCLEOTIDE SEQUENCE [LARGE SCALE GENOMIC DNA]</scope>
    <source>
        <strain evidence="3">Z151</strain>
    </source>
</reference>
<feature type="transmembrane region" description="Helical" evidence="1">
    <location>
        <begin position="57"/>
        <end position="77"/>
    </location>
</feature>
<name>A0A1W0WGM3_HYPEX</name>
<keyword evidence="1" id="KW-0472">Membrane</keyword>
<accession>A0A1W0WGM3</accession>
<dbReference type="Proteomes" id="UP000192578">
    <property type="component" value="Unassembled WGS sequence"/>
</dbReference>
<feature type="transmembrane region" description="Helical" evidence="1">
    <location>
        <begin position="98"/>
        <end position="121"/>
    </location>
</feature>
<dbReference type="AlphaFoldDB" id="A0A1W0WGM3"/>
<comment type="caution">
    <text evidence="2">The sequence shown here is derived from an EMBL/GenBank/DDBJ whole genome shotgun (WGS) entry which is preliminary data.</text>
</comment>
<protein>
    <submittedName>
        <fullName evidence="2">Uncharacterized protein</fullName>
    </submittedName>
</protein>
<feature type="transmembrane region" description="Helical" evidence="1">
    <location>
        <begin position="12"/>
        <end position="37"/>
    </location>
</feature>